<evidence type="ECO:0000256" key="2">
    <source>
        <dbReference type="ARBA" id="ARBA00022723"/>
    </source>
</evidence>
<feature type="domain" description="CBS" evidence="6">
    <location>
        <begin position="95"/>
        <end position="136"/>
    </location>
</feature>
<dbReference type="GO" id="GO:0046872">
    <property type="term" value="F:metal ion binding"/>
    <property type="evidence" value="ECO:0007669"/>
    <property type="project" value="UniProtKB-KW"/>
</dbReference>
<dbReference type="InterPro" id="IPR000644">
    <property type="entry name" value="CBS_dom"/>
</dbReference>
<dbReference type="SUPFAM" id="SSF51412">
    <property type="entry name" value="Inosine monophosphate dehydrogenase (IMPDH)"/>
    <property type="match status" value="1"/>
</dbReference>
<comment type="caution">
    <text evidence="7">The sequence shown here is derived from an EMBL/GenBank/DDBJ whole genome shotgun (WGS) entry which is preliminary data.</text>
</comment>
<evidence type="ECO:0000259" key="6">
    <source>
        <dbReference type="PROSITE" id="PS51371"/>
    </source>
</evidence>
<dbReference type="SUPFAM" id="SSF54631">
    <property type="entry name" value="CBS-domain pair"/>
    <property type="match status" value="1"/>
</dbReference>
<protein>
    <submittedName>
        <fullName evidence="7">IMP dehydrogenase</fullName>
        <ecNumber evidence="7">1.1.1.205</ecNumber>
    </submittedName>
</protein>
<reference evidence="7 8" key="1">
    <citation type="submission" date="2017-11" db="EMBL/GenBank/DDBJ databases">
        <title>Bacterial isolate from king chilli rhizosphere.</title>
        <authorList>
            <person name="Takhelmayum P."/>
            <person name="Sarangthem I."/>
        </authorList>
    </citation>
    <scope>NUCLEOTIDE SEQUENCE [LARGE SCALE GENOMIC DNA]</scope>
    <source>
        <strain evidence="8">t26</strain>
    </source>
</reference>
<dbReference type="InterPro" id="IPR001093">
    <property type="entry name" value="IMP_DH_GMPRt"/>
</dbReference>
<dbReference type="Gene3D" id="3.20.20.70">
    <property type="entry name" value="Aldolase class I"/>
    <property type="match status" value="1"/>
</dbReference>
<keyword evidence="2" id="KW-0479">Metal-binding</keyword>
<dbReference type="FunFam" id="3.20.20.70:FF:000424">
    <property type="entry name" value="Inosine-5'-monophosphate dehydrogenase 2"/>
    <property type="match status" value="1"/>
</dbReference>
<sequence>MWETKFAKEGLTFDDVLLVPAHSEVLPKDVDLSVQLTPKIKLNIPMVSAGMDTVTESKMAIAMARQGGIGIIHKNMSIDEQAEQVEKVKRSENGVITNPFFLTPTHQVFDAEHLMGKYRISGVPIVDSMENQKLVG</sequence>
<proteinExistence type="inferred from homology"/>
<comment type="similarity">
    <text evidence="1">Belongs to the IMPDH/GMPR family.</text>
</comment>
<dbReference type="InterPro" id="IPR046342">
    <property type="entry name" value="CBS_dom_sf"/>
</dbReference>
<feature type="non-terminal residue" evidence="7">
    <location>
        <position position="136"/>
    </location>
</feature>
<organism evidence="7 8">
    <name type="scientific">Lysinibacillus xylanilyticus</name>
    <dbReference type="NCBI Taxonomy" id="582475"/>
    <lineage>
        <taxon>Bacteria</taxon>
        <taxon>Bacillati</taxon>
        <taxon>Bacillota</taxon>
        <taxon>Bacilli</taxon>
        <taxon>Bacillales</taxon>
        <taxon>Bacillaceae</taxon>
        <taxon>Lysinibacillus</taxon>
    </lineage>
</organism>
<dbReference type="GO" id="GO:0006183">
    <property type="term" value="P:GTP biosynthetic process"/>
    <property type="evidence" value="ECO:0007669"/>
    <property type="project" value="TreeGrafter"/>
</dbReference>
<accession>A0A2M9Q7K5</accession>
<dbReference type="Pfam" id="PF00478">
    <property type="entry name" value="IMPDH"/>
    <property type="match status" value="1"/>
</dbReference>
<dbReference type="PROSITE" id="PS51371">
    <property type="entry name" value="CBS"/>
    <property type="match status" value="1"/>
</dbReference>
<evidence type="ECO:0000256" key="1">
    <source>
        <dbReference type="ARBA" id="ARBA00005502"/>
    </source>
</evidence>
<evidence type="ECO:0000313" key="7">
    <source>
        <dbReference type="EMBL" id="PJO44056.1"/>
    </source>
</evidence>
<name>A0A2M9Q7K5_9BACI</name>
<dbReference type="PANTHER" id="PTHR11911:SF111">
    <property type="entry name" value="INOSINE-5'-MONOPHOSPHATE DEHYDROGENASE"/>
    <property type="match status" value="1"/>
</dbReference>
<keyword evidence="3 7" id="KW-0560">Oxidoreductase</keyword>
<evidence type="ECO:0000256" key="4">
    <source>
        <dbReference type="ARBA" id="ARBA00023122"/>
    </source>
</evidence>
<dbReference type="RefSeq" id="WP_198516226.1">
    <property type="nucleotide sequence ID" value="NZ_PHQY01000505.1"/>
</dbReference>
<keyword evidence="4 5" id="KW-0129">CBS domain</keyword>
<evidence type="ECO:0000256" key="5">
    <source>
        <dbReference type="PROSITE-ProRule" id="PRU00703"/>
    </source>
</evidence>
<dbReference type="Proteomes" id="UP000232101">
    <property type="component" value="Unassembled WGS sequence"/>
</dbReference>
<evidence type="ECO:0000313" key="8">
    <source>
        <dbReference type="Proteomes" id="UP000232101"/>
    </source>
</evidence>
<evidence type="ECO:0000256" key="3">
    <source>
        <dbReference type="ARBA" id="ARBA00023002"/>
    </source>
</evidence>
<dbReference type="InterPro" id="IPR013785">
    <property type="entry name" value="Aldolase_TIM"/>
</dbReference>
<dbReference type="AlphaFoldDB" id="A0A2M9Q7K5"/>
<dbReference type="InterPro" id="IPR005990">
    <property type="entry name" value="IMP_DH"/>
</dbReference>
<dbReference type="SMART" id="SM01240">
    <property type="entry name" value="IMPDH"/>
    <property type="match status" value="1"/>
</dbReference>
<dbReference type="EMBL" id="PHQY01000505">
    <property type="protein sequence ID" value="PJO44056.1"/>
    <property type="molecule type" value="Genomic_DNA"/>
</dbReference>
<dbReference type="GO" id="GO:0003938">
    <property type="term" value="F:IMP dehydrogenase activity"/>
    <property type="evidence" value="ECO:0007669"/>
    <property type="project" value="UniProtKB-EC"/>
</dbReference>
<dbReference type="PANTHER" id="PTHR11911">
    <property type="entry name" value="INOSINE-5-MONOPHOSPHATE DEHYDROGENASE RELATED"/>
    <property type="match status" value="1"/>
</dbReference>
<gene>
    <name evidence="7" type="ORF">CWD94_09045</name>
</gene>
<dbReference type="EC" id="1.1.1.205" evidence="7"/>